<dbReference type="Proteomes" id="UP001381693">
    <property type="component" value="Unassembled WGS sequence"/>
</dbReference>
<keyword evidence="2" id="KW-1185">Reference proteome</keyword>
<sequence length="303" mass="32688">MLLTVLTLRPAASNEDKSIPVNGQQRHVRQLHRMLDPFNLLGKAGEAVNGAMAGMQEAVAGIGKSLDEGAQHVGKMLEHGVKSLDEGAQHVSKMLGPIDSALKDHMKQMQDGALEAGKVAKIVGEDVVDSMSTLVSNHLKAPMNVEGLASEDQVMTREGIVDGVLRMVGIDPSQIGLMALNILIFLAEMITSSLIGDNLNEIPETRSRGSHMFSWLFNNDRTKVENMLREAQDPSLPKHMIEKLVSKTGDSTACVQLLICKMSPVIWGIQGKVKEYAQERSGDPDVPDKGIFQVGTGISAGSF</sequence>
<gene>
    <name evidence="1" type="ORF">SK128_015014</name>
</gene>
<proteinExistence type="predicted"/>
<organism evidence="1 2">
    <name type="scientific">Halocaridina rubra</name>
    <name type="common">Hawaiian red shrimp</name>
    <dbReference type="NCBI Taxonomy" id="373956"/>
    <lineage>
        <taxon>Eukaryota</taxon>
        <taxon>Metazoa</taxon>
        <taxon>Ecdysozoa</taxon>
        <taxon>Arthropoda</taxon>
        <taxon>Crustacea</taxon>
        <taxon>Multicrustacea</taxon>
        <taxon>Malacostraca</taxon>
        <taxon>Eumalacostraca</taxon>
        <taxon>Eucarida</taxon>
        <taxon>Decapoda</taxon>
        <taxon>Pleocyemata</taxon>
        <taxon>Caridea</taxon>
        <taxon>Atyoidea</taxon>
        <taxon>Atyidae</taxon>
        <taxon>Halocaridina</taxon>
    </lineage>
</organism>
<comment type="caution">
    <text evidence="1">The sequence shown here is derived from an EMBL/GenBank/DDBJ whole genome shotgun (WGS) entry which is preliminary data.</text>
</comment>
<protein>
    <submittedName>
        <fullName evidence="1">Uncharacterized protein</fullName>
    </submittedName>
</protein>
<evidence type="ECO:0000313" key="2">
    <source>
        <dbReference type="Proteomes" id="UP001381693"/>
    </source>
</evidence>
<reference evidence="1 2" key="1">
    <citation type="submission" date="2023-11" db="EMBL/GenBank/DDBJ databases">
        <title>Halocaridina rubra genome assembly.</title>
        <authorList>
            <person name="Smith C."/>
        </authorList>
    </citation>
    <scope>NUCLEOTIDE SEQUENCE [LARGE SCALE GENOMIC DNA]</scope>
    <source>
        <strain evidence="1">EP-1</strain>
        <tissue evidence="1">Whole</tissue>
    </source>
</reference>
<dbReference type="AlphaFoldDB" id="A0AAN8XR81"/>
<evidence type="ECO:0000313" key="1">
    <source>
        <dbReference type="EMBL" id="KAK7082745.1"/>
    </source>
</evidence>
<name>A0AAN8XR81_HALRR</name>
<dbReference type="EMBL" id="JAXCGZ010003897">
    <property type="protein sequence ID" value="KAK7082745.1"/>
    <property type="molecule type" value="Genomic_DNA"/>
</dbReference>
<accession>A0AAN8XR81</accession>